<sequence length="84" mass="9456">MGLNIDTEEALRLAEELARITGESLPDAVTTALRERLERVRPQDGRGLSERLMAIGRDCAAHMSEPWKSMDPDEFLYDENGLPK</sequence>
<dbReference type="Pfam" id="PF07704">
    <property type="entry name" value="PSK_trans_fac"/>
    <property type="match status" value="1"/>
</dbReference>
<dbReference type="EMBL" id="JBHUIW010000023">
    <property type="protein sequence ID" value="MFD2184031.1"/>
    <property type="molecule type" value="Genomic_DNA"/>
</dbReference>
<accession>A0ABW5APD9</accession>
<keyword evidence="2" id="KW-1185">Reference proteome</keyword>
<comment type="caution">
    <text evidence="1">The sequence shown here is derived from an EMBL/GenBank/DDBJ whole genome shotgun (WGS) entry which is preliminary data.</text>
</comment>
<proteinExistence type="predicted"/>
<dbReference type="RefSeq" id="WP_378479179.1">
    <property type="nucleotide sequence ID" value="NZ_JBHUIW010000023.1"/>
</dbReference>
<dbReference type="InterPro" id="IPR011660">
    <property type="entry name" value="VapB-like"/>
</dbReference>
<gene>
    <name evidence="1" type="ORF">ACFSOX_17895</name>
</gene>
<evidence type="ECO:0000313" key="1">
    <source>
        <dbReference type="EMBL" id="MFD2184031.1"/>
    </source>
</evidence>
<protein>
    <submittedName>
        <fullName evidence="1">Type II toxin-antitoxin system VapB family antitoxin</fullName>
    </submittedName>
</protein>
<organism evidence="1 2">
    <name type="scientific">Rhodoplanes azumiensis</name>
    <dbReference type="NCBI Taxonomy" id="1897628"/>
    <lineage>
        <taxon>Bacteria</taxon>
        <taxon>Pseudomonadati</taxon>
        <taxon>Pseudomonadota</taxon>
        <taxon>Alphaproteobacteria</taxon>
        <taxon>Hyphomicrobiales</taxon>
        <taxon>Nitrobacteraceae</taxon>
        <taxon>Rhodoplanes</taxon>
    </lineage>
</organism>
<name>A0ABW5APD9_9BRAD</name>
<reference evidence="2" key="1">
    <citation type="journal article" date="2019" name="Int. J. Syst. Evol. Microbiol.">
        <title>The Global Catalogue of Microorganisms (GCM) 10K type strain sequencing project: providing services to taxonomists for standard genome sequencing and annotation.</title>
        <authorList>
            <consortium name="The Broad Institute Genomics Platform"/>
            <consortium name="The Broad Institute Genome Sequencing Center for Infectious Disease"/>
            <person name="Wu L."/>
            <person name="Ma J."/>
        </authorList>
    </citation>
    <scope>NUCLEOTIDE SEQUENCE [LARGE SCALE GENOMIC DNA]</scope>
    <source>
        <strain evidence="2">CGMCC 1.6774</strain>
    </source>
</reference>
<dbReference type="Proteomes" id="UP001597314">
    <property type="component" value="Unassembled WGS sequence"/>
</dbReference>
<evidence type="ECO:0000313" key="2">
    <source>
        <dbReference type="Proteomes" id="UP001597314"/>
    </source>
</evidence>